<organism evidence="1 2">
    <name type="scientific">Grifola frondosa</name>
    <name type="common">Maitake</name>
    <name type="synonym">Polyporus frondosus</name>
    <dbReference type="NCBI Taxonomy" id="5627"/>
    <lineage>
        <taxon>Eukaryota</taxon>
        <taxon>Fungi</taxon>
        <taxon>Dikarya</taxon>
        <taxon>Basidiomycota</taxon>
        <taxon>Agaricomycotina</taxon>
        <taxon>Agaricomycetes</taxon>
        <taxon>Polyporales</taxon>
        <taxon>Grifolaceae</taxon>
        <taxon>Grifola</taxon>
    </lineage>
</organism>
<evidence type="ECO:0000313" key="1">
    <source>
        <dbReference type="EMBL" id="OBZ71057.1"/>
    </source>
</evidence>
<proteinExistence type="predicted"/>
<accession>A0A1C7M3G7</accession>
<evidence type="ECO:0000313" key="2">
    <source>
        <dbReference type="Proteomes" id="UP000092993"/>
    </source>
</evidence>
<dbReference type="AlphaFoldDB" id="A0A1C7M3G7"/>
<dbReference type="Proteomes" id="UP000092993">
    <property type="component" value="Unassembled WGS sequence"/>
</dbReference>
<name>A0A1C7M3G7_GRIFR</name>
<sequence>MVAQQDYAHQAVIQLKTAASMIERLEKFCSRYIADYEKEKQELQQGLTSARDIATKDWCSRHAQVSQECAAIECRLKNIDQLFSDLGPSAGAALHSELEQ</sequence>
<comment type="caution">
    <text evidence="1">The sequence shown here is derived from an EMBL/GenBank/DDBJ whole genome shotgun (WGS) entry which is preliminary data.</text>
</comment>
<protein>
    <submittedName>
        <fullName evidence="1">Uncharacterized protein</fullName>
    </submittedName>
</protein>
<gene>
    <name evidence="1" type="ORF">A0H81_09326</name>
</gene>
<keyword evidence="2" id="KW-1185">Reference proteome</keyword>
<dbReference type="EMBL" id="LUGG01000013">
    <property type="protein sequence ID" value="OBZ71057.1"/>
    <property type="molecule type" value="Genomic_DNA"/>
</dbReference>
<reference evidence="1 2" key="1">
    <citation type="submission" date="2016-03" db="EMBL/GenBank/DDBJ databases">
        <title>Whole genome sequencing of Grifola frondosa 9006-11.</title>
        <authorList>
            <person name="Min B."/>
            <person name="Park H."/>
            <person name="Kim J.-G."/>
            <person name="Cho H."/>
            <person name="Oh Y.-L."/>
            <person name="Kong W.-S."/>
            <person name="Choi I.-G."/>
        </authorList>
    </citation>
    <scope>NUCLEOTIDE SEQUENCE [LARGE SCALE GENOMIC DNA]</scope>
    <source>
        <strain evidence="1 2">9006-11</strain>
    </source>
</reference>